<dbReference type="EMBL" id="JAUJYN010000001">
    <property type="protein sequence ID" value="KAK1280389.1"/>
    <property type="molecule type" value="Genomic_DNA"/>
</dbReference>
<dbReference type="AlphaFoldDB" id="A0AAV9BVY5"/>
<keyword evidence="2" id="KW-1185">Reference proteome</keyword>
<dbReference type="Proteomes" id="UP001179952">
    <property type="component" value="Unassembled WGS sequence"/>
</dbReference>
<proteinExistence type="predicted"/>
<evidence type="ECO:0000313" key="2">
    <source>
        <dbReference type="Proteomes" id="UP001179952"/>
    </source>
</evidence>
<organism evidence="1 2">
    <name type="scientific">Acorus gramineus</name>
    <name type="common">Dwarf sweet flag</name>
    <dbReference type="NCBI Taxonomy" id="55184"/>
    <lineage>
        <taxon>Eukaryota</taxon>
        <taxon>Viridiplantae</taxon>
        <taxon>Streptophyta</taxon>
        <taxon>Embryophyta</taxon>
        <taxon>Tracheophyta</taxon>
        <taxon>Spermatophyta</taxon>
        <taxon>Magnoliopsida</taxon>
        <taxon>Liliopsida</taxon>
        <taxon>Acoraceae</taxon>
        <taxon>Acorus</taxon>
    </lineage>
</organism>
<name>A0AAV9BVY5_ACOGR</name>
<reference evidence="1" key="2">
    <citation type="submission" date="2023-06" db="EMBL/GenBank/DDBJ databases">
        <authorList>
            <person name="Ma L."/>
            <person name="Liu K.-W."/>
            <person name="Li Z."/>
            <person name="Hsiao Y.-Y."/>
            <person name="Qi Y."/>
            <person name="Fu T."/>
            <person name="Tang G."/>
            <person name="Zhang D."/>
            <person name="Sun W.-H."/>
            <person name="Liu D.-K."/>
            <person name="Li Y."/>
            <person name="Chen G.-Z."/>
            <person name="Liu X.-D."/>
            <person name="Liao X.-Y."/>
            <person name="Jiang Y.-T."/>
            <person name="Yu X."/>
            <person name="Hao Y."/>
            <person name="Huang J."/>
            <person name="Zhao X.-W."/>
            <person name="Ke S."/>
            <person name="Chen Y.-Y."/>
            <person name="Wu W.-L."/>
            <person name="Hsu J.-L."/>
            <person name="Lin Y.-F."/>
            <person name="Huang M.-D."/>
            <person name="Li C.-Y."/>
            <person name="Huang L."/>
            <person name="Wang Z.-W."/>
            <person name="Zhao X."/>
            <person name="Zhong W.-Y."/>
            <person name="Peng D.-H."/>
            <person name="Ahmad S."/>
            <person name="Lan S."/>
            <person name="Zhang J.-S."/>
            <person name="Tsai W.-C."/>
            <person name="Van De Peer Y."/>
            <person name="Liu Z.-J."/>
        </authorList>
    </citation>
    <scope>NUCLEOTIDE SEQUENCE</scope>
    <source>
        <strain evidence="1">SCP</strain>
        <tissue evidence="1">Leaves</tissue>
    </source>
</reference>
<gene>
    <name evidence="1" type="ORF">QJS04_geneDACA004781</name>
</gene>
<accession>A0AAV9BVY5</accession>
<comment type="caution">
    <text evidence="1">The sequence shown here is derived from an EMBL/GenBank/DDBJ whole genome shotgun (WGS) entry which is preliminary data.</text>
</comment>
<sequence length="68" mass="7618">MASLPVPFRYEYLMAETIFSQVGYTLAMDGKIWVEFEDGSANKSFDGLVHKTSLLMTHLMSHQSGQSS</sequence>
<reference evidence="1" key="1">
    <citation type="journal article" date="2023" name="Nat. Commun.">
        <title>Diploid and tetraploid genomes of Acorus and the evolution of monocots.</title>
        <authorList>
            <person name="Ma L."/>
            <person name="Liu K.W."/>
            <person name="Li Z."/>
            <person name="Hsiao Y.Y."/>
            <person name="Qi Y."/>
            <person name="Fu T."/>
            <person name="Tang G.D."/>
            <person name="Zhang D."/>
            <person name="Sun W.H."/>
            <person name="Liu D.K."/>
            <person name="Li Y."/>
            <person name="Chen G.Z."/>
            <person name="Liu X.D."/>
            <person name="Liao X.Y."/>
            <person name="Jiang Y.T."/>
            <person name="Yu X."/>
            <person name="Hao Y."/>
            <person name="Huang J."/>
            <person name="Zhao X.W."/>
            <person name="Ke S."/>
            <person name="Chen Y.Y."/>
            <person name="Wu W.L."/>
            <person name="Hsu J.L."/>
            <person name="Lin Y.F."/>
            <person name="Huang M.D."/>
            <person name="Li C.Y."/>
            <person name="Huang L."/>
            <person name="Wang Z.W."/>
            <person name="Zhao X."/>
            <person name="Zhong W.Y."/>
            <person name="Peng D.H."/>
            <person name="Ahmad S."/>
            <person name="Lan S."/>
            <person name="Zhang J.S."/>
            <person name="Tsai W.C."/>
            <person name="Van de Peer Y."/>
            <person name="Liu Z.J."/>
        </authorList>
    </citation>
    <scope>NUCLEOTIDE SEQUENCE</scope>
    <source>
        <strain evidence="1">SCP</strain>
    </source>
</reference>
<evidence type="ECO:0000313" key="1">
    <source>
        <dbReference type="EMBL" id="KAK1280389.1"/>
    </source>
</evidence>
<protein>
    <submittedName>
        <fullName evidence="1">Nuclear cap-binding protein subunit 1</fullName>
    </submittedName>
</protein>